<protein>
    <submittedName>
        <fullName evidence="2">EAL domain-containing protein</fullName>
    </submittedName>
</protein>
<evidence type="ECO:0000259" key="1">
    <source>
        <dbReference type="PROSITE" id="PS50883"/>
    </source>
</evidence>
<keyword evidence="3" id="KW-1185">Reference proteome</keyword>
<organism evidence="2 3">
    <name type="scientific">Buttiauxella selenatireducens</name>
    <dbReference type="NCBI Taxonomy" id="3073902"/>
    <lineage>
        <taxon>Bacteria</taxon>
        <taxon>Pseudomonadati</taxon>
        <taxon>Pseudomonadota</taxon>
        <taxon>Gammaproteobacteria</taxon>
        <taxon>Enterobacterales</taxon>
        <taxon>Enterobacteriaceae</taxon>
        <taxon>Buttiauxella</taxon>
    </lineage>
</organism>
<reference evidence="2 3" key="1">
    <citation type="submission" date="2023-09" db="EMBL/GenBank/DDBJ databases">
        <title>Buttiauxella selenatireducens sp. nov., isolated from the rhizosphere of Cardamine hupingshanesis.</title>
        <authorList>
            <person name="Zhang S."/>
            <person name="Xu Z."/>
            <person name="Wang H."/>
            <person name="Guo Y."/>
        </authorList>
    </citation>
    <scope>NUCLEOTIDE SEQUENCE [LARGE SCALE GENOMIC DNA]</scope>
    <source>
        <strain evidence="2 3">R73</strain>
    </source>
</reference>
<dbReference type="InterPro" id="IPR001633">
    <property type="entry name" value="EAL_dom"/>
</dbReference>
<dbReference type="EMBL" id="CP133838">
    <property type="protein sequence ID" value="WMY75325.1"/>
    <property type="molecule type" value="Genomic_DNA"/>
</dbReference>
<dbReference type="SUPFAM" id="SSF141868">
    <property type="entry name" value="EAL domain-like"/>
    <property type="match status" value="1"/>
</dbReference>
<feature type="domain" description="EAL" evidence="1">
    <location>
        <begin position="1"/>
        <end position="237"/>
    </location>
</feature>
<proteinExistence type="predicted"/>
<dbReference type="PROSITE" id="PS50883">
    <property type="entry name" value="EAL"/>
    <property type="match status" value="1"/>
</dbReference>
<dbReference type="PANTHER" id="PTHR33121:SF78">
    <property type="entry name" value="CYCLIC DI-GMP PHOSPHODIESTERASE PDEH"/>
    <property type="match status" value="1"/>
</dbReference>
<gene>
    <name evidence="2" type="ORF">RHD99_04975</name>
</gene>
<accession>A0ABY9SCU2</accession>
<dbReference type="Gene3D" id="3.20.20.450">
    <property type="entry name" value="EAL domain"/>
    <property type="match status" value="1"/>
</dbReference>
<evidence type="ECO:0000313" key="3">
    <source>
        <dbReference type="Proteomes" id="UP001246690"/>
    </source>
</evidence>
<sequence>MSLITTKPTGMRYVFQPMFDREGKLIAVECLSRLDPLKHGHSANVEQFFSHAPLTLRTDILLEQIALVAQYQSWFRDNNVMVTLNIDEQTLMALDDELISECVNATGCLHFEINEFSRTLTCHNPTSLALSEKYSLWLDDFGSGYAGFSALSVQPFRYIKTDKCLLWSLFEKNNGQELMSSLLSYFNANHYLVIVEGVETLEHRRWLDGMSWFALQGMLWQECSIKTLMARAPVYSFQGDGKQVCNAQEITGFLQ</sequence>
<dbReference type="Pfam" id="PF00563">
    <property type="entry name" value="EAL"/>
    <property type="match status" value="1"/>
</dbReference>
<dbReference type="InterPro" id="IPR035919">
    <property type="entry name" value="EAL_sf"/>
</dbReference>
<evidence type="ECO:0000313" key="2">
    <source>
        <dbReference type="EMBL" id="WMY75325.1"/>
    </source>
</evidence>
<name>A0ABY9SCU2_9ENTR</name>
<dbReference type="CDD" id="cd01948">
    <property type="entry name" value="EAL"/>
    <property type="match status" value="1"/>
</dbReference>
<dbReference type="SMART" id="SM00052">
    <property type="entry name" value="EAL"/>
    <property type="match status" value="1"/>
</dbReference>
<dbReference type="Proteomes" id="UP001246690">
    <property type="component" value="Chromosome"/>
</dbReference>
<dbReference type="InterPro" id="IPR050706">
    <property type="entry name" value="Cyclic-di-GMP_PDE-like"/>
</dbReference>
<dbReference type="PANTHER" id="PTHR33121">
    <property type="entry name" value="CYCLIC DI-GMP PHOSPHODIESTERASE PDEF"/>
    <property type="match status" value="1"/>
</dbReference>
<dbReference type="RefSeq" id="WP_309877712.1">
    <property type="nucleotide sequence ID" value="NZ_CP133838.1"/>
</dbReference>